<feature type="domain" description="Peptidase S26" evidence="9">
    <location>
        <begin position="17"/>
        <end position="224"/>
    </location>
</feature>
<evidence type="ECO:0000259" key="9">
    <source>
        <dbReference type="Pfam" id="PF10502"/>
    </source>
</evidence>
<comment type="caution">
    <text evidence="10">The sequence shown here is derived from an EMBL/GenBank/DDBJ whole genome shotgun (WGS) entry which is preliminary data.</text>
</comment>
<evidence type="ECO:0000256" key="1">
    <source>
        <dbReference type="ARBA" id="ARBA00000677"/>
    </source>
</evidence>
<evidence type="ECO:0000313" key="11">
    <source>
        <dbReference type="Proteomes" id="UP000766336"/>
    </source>
</evidence>
<dbReference type="InterPro" id="IPR000223">
    <property type="entry name" value="Pept_S26A_signal_pept_1"/>
</dbReference>
<reference evidence="10 11" key="1">
    <citation type="submission" date="2021-05" db="EMBL/GenBank/DDBJ databases">
        <title>Roseococcus sp. XZZS9, whole genome shotgun sequencing project.</title>
        <authorList>
            <person name="Zhao G."/>
            <person name="Shen L."/>
        </authorList>
    </citation>
    <scope>NUCLEOTIDE SEQUENCE [LARGE SCALE GENOMIC DNA]</scope>
    <source>
        <strain evidence="10 11">XZZS9</strain>
    </source>
</reference>
<protein>
    <recommendedName>
        <fullName evidence="4 7">Signal peptidase I</fullName>
        <ecNumber evidence="3 7">3.4.21.89</ecNumber>
    </recommendedName>
</protein>
<evidence type="ECO:0000256" key="8">
    <source>
        <dbReference type="RuleBase" id="RU362042"/>
    </source>
</evidence>
<dbReference type="InterPro" id="IPR036286">
    <property type="entry name" value="LexA/Signal_pep-like_sf"/>
</dbReference>
<evidence type="ECO:0000256" key="7">
    <source>
        <dbReference type="RuleBase" id="RU003993"/>
    </source>
</evidence>
<dbReference type="RefSeq" id="WP_213671606.1">
    <property type="nucleotide sequence ID" value="NZ_JAHCDA010000004.1"/>
</dbReference>
<dbReference type="SUPFAM" id="SSF51306">
    <property type="entry name" value="LexA/Signal peptidase"/>
    <property type="match status" value="1"/>
</dbReference>
<dbReference type="InterPro" id="IPR019757">
    <property type="entry name" value="Pept_S26A_signal_pept_1_Lys-AS"/>
</dbReference>
<evidence type="ECO:0000256" key="4">
    <source>
        <dbReference type="ARBA" id="ARBA00019232"/>
    </source>
</evidence>
<keyword evidence="5 7" id="KW-0645">Protease</keyword>
<dbReference type="InterPro" id="IPR019756">
    <property type="entry name" value="Pept_S26A_signal_pept_1_Ser-AS"/>
</dbReference>
<dbReference type="InterPro" id="IPR019533">
    <property type="entry name" value="Peptidase_S26"/>
</dbReference>
<keyword evidence="11" id="KW-1185">Reference proteome</keyword>
<dbReference type="PROSITE" id="PS00760">
    <property type="entry name" value="SPASE_I_2"/>
    <property type="match status" value="1"/>
</dbReference>
<dbReference type="Proteomes" id="UP000766336">
    <property type="component" value="Unassembled WGS sequence"/>
</dbReference>
<evidence type="ECO:0000256" key="6">
    <source>
        <dbReference type="ARBA" id="ARBA00022801"/>
    </source>
</evidence>
<evidence type="ECO:0000256" key="2">
    <source>
        <dbReference type="ARBA" id="ARBA00009370"/>
    </source>
</evidence>
<sequence length="252" mass="28141">MAKSTTLTAKKKTGGWLESVKTVVYAALIAIGIRTVAFEPFNIPSGSMIPTLLVGDYLFVSKYSYGYSRHSMPFSPNLFQGRIFGAMPQRGDVAVFKLPRDTSQDYIKRIIGLPGDIIQVRRGILHVNGQPVRLENLGPFVAEGDGPRMTVQLLREFLPGGRSHLIIEQSNDGPLDNTPEFRVPDGHFFAMGDNRDNSLDSRVPSAVGYVPIENLVGRAEFIFFSVDGSARWWEVWAWPFAIRYSRLFSAVR</sequence>
<comment type="subcellular location">
    <subcellularLocation>
        <location evidence="8">Membrane</location>
        <topology evidence="8">Single-pass type II membrane protein</topology>
    </subcellularLocation>
</comment>
<accession>A0ABS5QGT0</accession>
<dbReference type="CDD" id="cd06530">
    <property type="entry name" value="S26_SPase_I"/>
    <property type="match status" value="1"/>
</dbReference>
<evidence type="ECO:0000256" key="5">
    <source>
        <dbReference type="ARBA" id="ARBA00022670"/>
    </source>
</evidence>
<dbReference type="PRINTS" id="PR00727">
    <property type="entry name" value="LEADERPTASE"/>
</dbReference>
<dbReference type="EMBL" id="JAHCDA010000004">
    <property type="protein sequence ID" value="MBS7812896.1"/>
    <property type="molecule type" value="Genomic_DNA"/>
</dbReference>
<proteinExistence type="inferred from homology"/>
<dbReference type="Gene3D" id="2.10.109.10">
    <property type="entry name" value="Umud Fragment, subunit A"/>
    <property type="match status" value="1"/>
</dbReference>
<evidence type="ECO:0000313" key="10">
    <source>
        <dbReference type="EMBL" id="MBS7812896.1"/>
    </source>
</evidence>
<dbReference type="PROSITE" id="PS00501">
    <property type="entry name" value="SPASE_I_1"/>
    <property type="match status" value="1"/>
</dbReference>
<dbReference type="NCBIfam" id="TIGR02227">
    <property type="entry name" value="sigpep_I_bact"/>
    <property type="match status" value="1"/>
</dbReference>
<dbReference type="PANTHER" id="PTHR43390:SF1">
    <property type="entry name" value="CHLOROPLAST PROCESSING PEPTIDASE"/>
    <property type="match status" value="1"/>
</dbReference>
<comment type="catalytic activity">
    <reaction evidence="1 7">
        <text>Cleavage of hydrophobic, N-terminal signal or leader sequences from secreted and periplasmic proteins.</text>
        <dbReference type="EC" id="3.4.21.89"/>
    </reaction>
</comment>
<keyword evidence="6 7" id="KW-0378">Hydrolase</keyword>
<gene>
    <name evidence="10" type="primary">lepB</name>
    <name evidence="10" type="ORF">KHU32_18250</name>
</gene>
<name>A0ABS5QGT0_9PROT</name>
<organism evidence="10 11">
    <name type="scientific">Roseococcus pinisoli</name>
    <dbReference type="NCBI Taxonomy" id="2835040"/>
    <lineage>
        <taxon>Bacteria</taxon>
        <taxon>Pseudomonadati</taxon>
        <taxon>Pseudomonadota</taxon>
        <taxon>Alphaproteobacteria</taxon>
        <taxon>Acetobacterales</taxon>
        <taxon>Roseomonadaceae</taxon>
        <taxon>Roseococcus</taxon>
    </lineage>
</organism>
<dbReference type="Pfam" id="PF10502">
    <property type="entry name" value="Peptidase_S26"/>
    <property type="match status" value="1"/>
</dbReference>
<dbReference type="GO" id="GO:0009003">
    <property type="term" value="F:signal peptidase activity"/>
    <property type="evidence" value="ECO:0007669"/>
    <property type="project" value="UniProtKB-EC"/>
</dbReference>
<dbReference type="EC" id="3.4.21.89" evidence="3 7"/>
<evidence type="ECO:0000256" key="3">
    <source>
        <dbReference type="ARBA" id="ARBA00013208"/>
    </source>
</evidence>
<comment type="similarity">
    <text evidence="2 8">Belongs to the peptidase S26 family.</text>
</comment>
<dbReference type="PANTHER" id="PTHR43390">
    <property type="entry name" value="SIGNAL PEPTIDASE I"/>
    <property type="match status" value="1"/>
</dbReference>